<protein>
    <submittedName>
        <fullName evidence="1">Uncharacterized protein</fullName>
    </submittedName>
</protein>
<dbReference type="STRING" id="1045558.SAMN05216175_110142"/>
<organism evidence="1 2">
    <name type="scientific">Neptunomonas qingdaonensis</name>
    <dbReference type="NCBI Taxonomy" id="1045558"/>
    <lineage>
        <taxon>Bacteria</taxon>
        <taxon>Pseudomonadati</taxon>
        <taxon>Pseudomonadota</taxon>
        <taxon>Gammaproteobacteria</taxon>
        <taxon>Oceanospirillales</taxon>
        <taxon>Oceanospirillaceae</taxon>
        <taxon>Neptunomonas</taxon>
    </lineage>
</organism>
<proteinExistence type="predicted"/>
<keyword evidence="2" id="KW-1185">Reference proteome</keyword>
<dbReference type="Proteomes" id="UP000198623">
    <property type="component" value="Unassembled WGS sequence"/>
</dbReference>
<accession>A0A1I2TN82</accession>
<dbReference type="AlphaFoldDB" id="A0A1I2TN82"/>
<evidence type="ECO:0000313" key="2">
    <source>
        <dbReference type="Proteomes" id="UP000198623"/>
    </source>
</evidence>
<gene>
    <name evidence="1" type="ORF">SAMN05216175_110142</name>
</gene>
<dbReference type="EMBL" id="FOOU01000010">
    <property type="protein sequence ID" value="SFG66273.1"/>
    <property type="molecule type" value="Genomic_DNA"/>
</dbReference>
<sequence length="372" mass="43323">MPRALPKEDTLIPNICYLKERHSLLKVPRVIIEFCINGTITGDKNFDHFSCLVLIPYANINDCTKSNIVNVWPTGFSFLGSVKIPKNSIIYKGAEGKKSDKNRVLNKLISDLGKEHMQIVSHHNGLQRTSWRSCHNNRDLLAKENIINTNKMMKEFASEQNITGCGSNYNYKVGRYIHRLCAFYMGFRMMGVDTFWMSYSLKNAKRACQRYQIALEESRASLTLSQISSSAWEIVEWYSKVSNYIMDIHILIIDSGNFYLDFLPAEKITGLNKELEKNFFFSPDSNDSFIDKETVIKRAQSYHYYRDKFKRTDRIKPNHKLVNFLSDFAHSNLDIEKTDIDTIDDFLGLWLKIIDKKYPTFDQEIRKLIKLI</sequence>
<evidence type="ECO:0000313" key="1">
    <source>
        <dbReference type="EMBL" id="SFG66273.1"/>
    </source>
</evidence>
<reference evidence="2" key="1">
    <citation type="submission" date="2016-10" db="EMBL/GenBank/DDBJ databases">
        <authorList>
            <person name="Varghese N."/>
            <person name="Submissions S."/>
        </authorList>
    </citation>
    <scope>NUCLEOTIDE SEQUENCE [LARGE SCALE GENOMIC DNA]</scope>
    <source>
        <strain evidence="2">CGMCC 1.10971</strain>
    </source>
</reference>
<name>A0A1I2TN82_9GAMM</name>